<proteinExistence type="predicted"/>
<name>A0A6A9QP23_SULME</name>
<dbReference type="RefSeq" id="WP_054838467.1">
    <property type="nucleotide sequence ID" value="NZ_BBBY01000009.1"/>
</dbReference>
<dbReference type="EMBL" id="WGGD01000005">
    <property type="protein sequence ID" value="MUN29909.1"/>
    <property type="molecule type" value="Genomic_DNA"/>
</dbReference>
<dbReference type="Pfam" id="PF01206">
    <property type="entry name" value="TusA"/>
    <property type="match status" value="1"/>
</dbReference>
<dbReference type="InterPro" id="IPR036868">
    <property type="entry name" value="TusA-like_sf"/>
</dbReference>
<organism evidence="2 3">
    <name type="scientific">Sulfuracidifex metallicus DSM 6482 = JCM 9184</name>
    <dbReference type="NCBI Taxonomy" id="523847"/>
    <lineage>
        <taxon>Archaea</taxon>
        <taxon>Thermoproteota</taxon>
        <taxon>Thermoprotei</taxon>
        <taxon>Sulfolobales</taxon>
        <taxon>Sulfolobaceae</taxon>
        <taxon>Sulfuracidifex</taxon>
    </lineage>
</organism>
<keyword evidence="3" id="KW-1185">Reference proteome</keyword>
<evidence type="ECO:0000259" key="1">
    <source>
        <dbReference type="Pfam" id="PF01206"/>
    </source>
</evidence>
<dbReference type="AlphaFoldDB" id="A0A6A9QP23"/>
<protein>
    <submittedName>
        <fullName evidence="2">Sulfurtransferase TusA family protein</fullName>
    </submittedName>
</protein>
<dbReference type="CDD" id="cd00291">
    <property type="entry name" value="SirA_YedF_YeeD"/>
    <property type="match status" value="1"/>
</dbReference>
<evidence type="ECO:0000313" key="3">
    <source>
        <dbReference type="Proteomes" id="UP000470772"/>
    </source>
</evidence>
<dbReference type="Proteomes" id="UP000470772">
    <property type="component" value="Unassembled WGS sequence"/>
</dbReference>
<dbReference type="OrthoDB" id="33202at2157"/>
<dbReference type="GO" id="GO:0016740">
    <property type="term" value="F:transferase activity"/>
    <property type="evidence" value="ECO:0007669"/>
    <property type="project" value="UniProtKB-KW"/>
</dbReference>
<sequence length="87" mass="9779">MEEMDLTSLECPGPFMKVATKLMTEKNLEIRVLFKDSRCRSMILDAAKLVKCEILEDKSENGVFIISLRKNGTEPANEKDLKNLGGC</sequence>
<dbReference type="Gene3D" id="3.30.110.40">
    <property type="entry name" value="TusA-like domain"/>
    <property type="match status" value="1"/>
</dbReference>
<accession>A0A6A9QP23</accession>
<dbReference type="SUPFAM" id="SSF64307">
    <property type="entry name" value="SirA-like"/>
    <property type="match status" value="1"/>
</dbReference>
<feature type="domain" description="UPF0033" evidence="1">
    <location>
        <begin position="3"/>
        <end position="70"/>
    </location>
</feature>
<gene>
    <name evidence="2" type="ORF">GC250_10805</name>
</gene>
<comment type="caution">
    <text evidence="2">The sequence shown here is derived from an EMBL/GenBank/DDBJ whole genome shotgun (WGS) entry which is preliminary data.</text>
</comment>
<keyword evidence="2" id="KW-0808">Transferase</keyword>
<evidence type="ECO:0000313" key="2">
    <source>
        <dbReference type="EMBL" id="MUN29909.1"/>
    </source>
</evidence>
<dbReference type="InterPro" id="IPR001455">
    <property type="entry name" value="TusA-like"/>
</dbReference>
<reference evidence="2 3" key="1">
    <citation type="submission" date="2019-10" db="EMBL/GenBank/DDBJ databases">
        <title>Sequencing and Assembly of Multiple Reported Metal-Biooxidizing Members of the Extremely Thermoacidophilic Archaeal Family Sulfolobaceae.</title>
        <authorList>
            <person name="Counts J.A."/>
            <person name="Kelly R.M."/>
        </authorList>
    </citation>
    <scope>NUCLEOTIDE SEQUENCE [LARGE SCALE GENOMIC DNA]</scope>
    <source>
        <strain evidence="2 3">DSM 6482</strain>
    </source>
</reference>